<evidence type="ECO:0000313" key="3">
    <source>
        <dbReference type="WBParaSite" id="maker-uti_cns_0000196-snap-gene-0.22-mRNA-1"/>
    </source>
</evidence>
<dbReference type="WBParaSite" id="maker-uti_cns_0045734-snap-gene-0.2-mRNA-1">
    <property type="protein sequence ID" value="maker-uti_cns_0045734-snap-gene-0.2-mRNA-1"/>
    <property type="gene ID" value="maker-uti_cns_0045734-snap-gene-0.2"/>
</dbReference>
<proteinExistence type="predicted"/>
<reference evidence="2 3" key="1">
    <citation type="submission" date="2016-11" db="UniProtKB">
        <authorList>
            <consortium name="WormBaseParasite"/>
        </authorList>
    </citation>
    <scope>IDENTIFICATION</scope>
</reference>
<accession>A0A1I8FVI9</accession>
<keyword evidence="1" id="KW-1185">Reference proteome</keyword>
<name>A0A1I8FVI9_9PLAT</name>
<dbReference type="Proteomes" id="UP000095280">
    <property type="component" value="Unplaced"/>
</dbReference>
<protein>
    <submittedName>
        <fullName evidence="2 3">Replication endonuclease</fullName>
    </submittedName>
</protein>
<evidence type="ECO:0000313" key="1">
    <source>
        <dbReference type="Proteomes" id="UP000095280"/>
    </source>
</evidence>
<sequence length="165" mass="19307">PTFETEHNLIEIRRLYTNEAGVWKDGFPAIYLAEPEWKKLEAARPDLEAAARLHVNKRVLLGNFKAVEASRGRIRLLRNWLNQDPKFNWRYTIEFTPELWRRMFAARLDKLFKPAPEAPPPAKRVKTEDNLQDCLDSIKPYPWGNLCFESADEEETALAEDRARV</sequence>
<organism evidence="1 2">
    <name type="scientific">Macrostomum lignano</name>
    <dbReference type="NCBI Taxonomy" id="282301"/>
    <lineage>
        <taxon>Eukaryota</taxon>
        <taxon>Metazoa</taxon>
        <taxon>Spiralia</taxon>
        <taxon>Lophotrochozoa</taxon>
        <taxon>Platyhelminthes</taxon>
        <taxon>Rhabditophora</taxon>
        <taxon>Macrostomorpha</taxon>
        <taxon>Macrostomida</taxon>
        <taxon>Macrostomidae</taxon>
        <taxon>Macrostomum</taxon>
    </lineage>
</organism>
<dbReference type="AlphaFoldDB" id="A0A1I8FVI9"/>
<dbReference type="WBParaSite" id="maker-uti_cns_0000030-snap-gene-0.13-mRNA-1">
    <property type="protein sequence ID" value="maker-uti_cns_0000030-snap-gene-0.13-mRNA-1"/>
    <property type="gene ID" value="maker-uti_cns_0000030-snap-gene-0.13"/>
</dbReference>
<dbReference type="WBParaSite" id="maker-uti_cns_0000196-snap-gene-0.22-mRNA-1">
    <property type="protein sequence ID" value="maker-uti_cns_0000196-snap-gene-0.22-mRNA-1"/>
    <property type="gene ID" value="maker-uti_cns_0000196-snap-gene-0.22"/>
</dbReference>
<evidence type="ECO:0000313" key="2">
    <source>
        <dbReference type="WBParaSite" id="maker-uti_cns_0000030-snap-gene-0.13-mRNA-1"/>
    </source>
</evidence>